<name>A0ABS4EM88_9HYPH</name>
<sequence length="41" mass="4661">MLRYLGVPCDTFNKSLKNINKFSWIILTSSALTGPTPYQKI</sequence>
<accession>A0ABS4EM88</accession>
<evidence type="ECO:0000313" key="2">
    <source>
        <dbReference type="Proteomes" id="UP000823786"/>
    </source>
</evidence>
<proteinExistence type="predicted"/>
<gene>
    <name evidence="1" type="ORF">J2Z75_002563</name>
</gene>
<comment type="caution">
    <text evidence="1">The sequence shown here is derived from an EMBL/GenBank/DDBJ whole genome shotgun (WGS) entry which is preliminary data.</text>
</comment>
<dbReference type="Proteomes" id="UP000823786">
    <property type="component" value="Unassembled WGS sequence"/>
</dbReference>
<protein>
    <submittedName>
        <fullName evidence="1">Uncharacterized protein</fullName>
    </submittedName>
</protein>
<dbReference type="EMBL" id="JAGGJV010000004">
    <property type="protein sequence ID" value="MBP1859051.1"/>
    <property type="molecule type" value="Genomic_DNA"/>
</dbReference>
<organism evidence="1 2">
    <name type="scientific">Rhizobium herbae</name>
    <dbReference type="NCBI Taxonomy" id="508661"/>
    <lineage>
        <taxon>Bacteria</taxon>
        <taxon>Pseudomonadati</taxon>
        <taxon>Pseudomonadota</taxon>
        <taxon>Alphaproteobacteria</taxon>
        <taxon>Hyphomicrobiales</taxon>
        <taxon>Rhizobiaceae</taxon>
        <taxon>Rhizobium/Agrobacterium group</taxon>
        <taxon>Rhizobium</taxon>
    </lineage>
</organism>
<keyword evidence="2" id="KW-1185">Reference proteome</keyword>
<reference evidence="1 2" key="1">
    <citation type="submission" date="2021-03" db="EMBL/GenBank/DDBJ databases">
        <title>Genomic Encyclopedia of Type Strains, Phase IV (KMG-IV): sequencing the most valuable type-strain genomes for metagenomic binning, comparative biology and taxonomic classification.</title>
        <authorList>
            <person name="Goeker M."/>
        </authorList>
    </citation>
    <scope>NUCLEOTIDE SEQUENCE [LARGE SCALE GENOMIC DNA]</scope>
    <source>
        <strain evidence="1 2">DSM 26427</strain>
    </source>
</reference>
<evidence type="ECO:0000313" key="1">
    <source>
        <dbReference type="EMBL" id="MBP1859051.1"/>
    </source>
</evidence>